<evidence type="ECO:0000313" key="3">
    <source>
        <dbReference type="Proteomes" id="UP000644507"/>
    </source>
</evidence>
<name>A0A918TWD6_9BACT</name>
<dbReference type="AlphaFoldDB" id="A0A918TWD6"/>
<keyword evidence="3" id="KW-1185">Reference proteome</keyword>
<sequence length="144" mass="16321">MDGLEAIPMMIVALVEALIALIVLIVELVVLLVELAIWGILWLVGRKKERPNLRQGHRRFQPKDLLPKLLAYGLVALGVGGFIAHEAFLKARVSFSSDSVIPAWAVQYELRSDSGRVQSKTRADDYLTYRWDYLVVTDERYEPV</sequence>
<feature type="transmembrane region" description="Helical" evidence="1">
    <location>
        <begin position="18"/>
        <end position="44"/>
    </location>
</feature>
<gene>
    <name evidence="2" type="ORF">GCM10007100_36250</name>
</gene>
<keyword evidence="1" id="KW-1133">Transmembrane helix</keyword>
<accession>A0A918TWD6</accession>
<evidence type="ECO:0000313" key="2">
    <source>
        <dbReference type="EMBL" id="GHC65263.1"/>
    </source>
</evidence>
<comment type="caution">
    <text evidence="2">The sequence shown here is derived from an EMBL/GenBank/DDBJ whole genome shotgun (WGS) entry which is preliminary data.</text>
</comment>
<keyword evidence="1" id="KW-0472">Membrane</keyword>
<dbReference type="EMBL" id="BMXI01000019">
    <property type="protein sequence ID" value="GHC65263.1"/>
    <property type="molecule type" value="Genomic_DNA"/>
</dbReference>
<reference evidence="2" key="2">
    <citation type="submission" date="2020-09" db="EMBL/GenBank/DDBJ databases">
        <authorList>
            <person name="Sun Q."/>
            <person name="Kim S."/>
        </authorList>
    </citation>
    <scope>NUCLEOTIDE SEQUENCE</scope>
    <source>
        <strain evidence="2">KCTC 12988</strain>
    </source>
</reference>
<organism evidence="2 3">
    <name type="scientific">Roseibacillus persicicus</name>
    <dbReference type="NCBI Taxonomy" id="454148"/>
    <lineage>
        <taxon>Bacteria</taxon>
        <taxon>Pseudomonadati</taxon>
        <taxon>Verrucomicrobiota</taxon>
        <taxon>Verrucomicrobiia</taxon>
        <taxon>Verrucomicrobiales</taxon>
        <taxon>Verrucomicrobiaceae</taxon>
        <taxon>Roseibacillus</taxon>
    </lineage>
</organism>
<evidence type="ECO:0000256" key="1">
    <source>
        <dbReference type="SAM" id="Phobius"/>
    </source>
</evidence>
<proteinExistence type="predicted"/>
<dbReference type="Proteomes" id="UP000644507">
    <property type="component" value="Unassembled WGS sequence"/>
</dbReference>
<keyword evidence="1" id="KW-0812">Transmembrane</keyword>
<feature type="transmembrane region" description="Helical" evidence="1">
    <location>
        <begin position="65"/>
        <end position="84"/>
    </location>
</feature>
<protein>
    <submittedName>
        <fullName evidence="2">Uncharacterized protein</fullName>
    </submittedName>
</protein>
<reference evidence="2" key="1">
    <citation type="journal article" date="2014" name="Int. J. Syst. Evol. Microbiol.">
        <title>Complete genome sequence of Corynebacterium casei LMG S-19264T (=DSM 44701T), isolated from a smear-ripened cheese.</title>
        <authorList>
            <consortium name="US DOE Joint Genome Institute (JGI-PGF)"/>
            <person name="Walter F."/>
            <person name="Albersmeier A."/>
            <person name="Kalinowski J."/>
            <person name="Ruckert C."/>
        </authorList>
    </citation>
    <scope>NUCLEOTIDE SEQUENCE</scope>
    <source>
        <strain evidence="2">KCTC 12988</strain>
    </source>
</reference>